<evidence type="ECO:0000313" key="18">
    <source>
        <dbReference type="RefSeq" id="XP_065643489.1"/>
    </source>
</evidence>
<keyword evidence="5 15" id="KW-0548">Nucleotidyltransferase</keyword>
<keyword evidence="13 15" id="KW-0238">DNA-binding</keyword>
<name>A0ABM4B3S5_HYDVU</name>
<proteinExistence type="inferred from homology"/>
<keyword evidence="11 15" id="KW-0408">Iron</keyword>
<evidence type="ECO:0000256" key="5">
    <source>
        <dbReference type="ARBA" id="ARBA00022695"/>
    </source>
</evidence>
<dbReference type="EC" id="2.7.7.7" evidence="15"/>
<evidence type="ECO:0000259" key="16">
    <source>
        <dbReference type="SMART" id="SM01159"/>
    </source>
</evidence>
<comment type="cofactor">
    <cofactor evidence="15">
        <name>[4Fe-4S] cluster</name>
        <dbReference type="ChEBI" id="CHEBI:49883"/>
    </cofactor>
</comment>
<keyword evidence="6 15" id="KW-0235">DNA replication</keyword>
<keyword evidence="9 15" id="KW-0862">Zinc</keyword>
<dbReference type="Pfam" id="PF08490">
    <property type="entry name" value="DUF1744"/>
    <property type="match status" value="1"/>
</dbReference>
<evidence type="ECO:0000256" key="4">
    <source>
        <dbReference type="ARBA" id="ARBA00022679"/>
    </source>
</evidence>
<comment type="similarity">
    <text evidence="2 15">Belongs to the DNA polymerase type-B family.</text>
</comment>
<dbReference type="RefSeq" id="XP_065643489.1">
    <property type="nucleotide sequence ID" value="XM_065787417.1"/>
</dbReference>
<dbReference type="CDD" id="cd05535">
    <property type="entry name" value="POLBc_epsilon"/>
    <property type="match status" value="1"/>
</dbReference>
<reference evidence="17" key="1">
    <citation type="submission" date="2025-05" db="UniProtKB">
        <authorList>
            <consortium name="RefSeq"/>
        </authorList>
    </citation>
    <scope>NUCLEOTIDE SEQUENCE [LARGE SCALE GENOMIC DNA]</scope>
</reference>
<dbReference type="PANTHER" id="PTHR10670">
    <property type="entry name" value="DNA POLYMERASE EPSILON CATALYTIC SUBUNIT A"/>
    <property type="match status" value="1"/>
</dbReference>
<comment type="function">
    <text evidence="15">DNA polymerase II participates in chromosomal DNA replication.</text>
</comment>
<dbReference type="InterPro" id="IPR023211">
    <property type="entry name" value="DNA_pol_palm_dom_sf"/>
</dbReference>
<evidence type="ECO:0000256" key="2">
    <source>
        <dbReference type="ARBA" id="ARBA00005755"/>
    </source>
</evidence>
<protein>
    <recommendedName>
        <fullName evidence="15">DNA polymerase epsilon catalytic subunit</fullName>
        <ecNumber evidence="15">2.7.7.7</ecNumber>
    </recommendedName>
</protein>
<dbReference type="InterPro" id="IPR006133">
    <property type="entry name" value="DNA-dir_DNA_pol_B_exonuc"/>
</dbReference>
<keyword evidence="4 15" id="KW-0808">Transferase</keyword>
<dbReference type="SMART" id="SM00486">
    <property type="entry name" value="POLBc"/>
    <property type="match status" value="1"/>
</dbReference>
<feature type="domain" description="DNA polymerase epsilon catalytic subunit A C-terminal" evidence="16">
    <location>
        <begin position="1503"/>
        <end position="1909"/>
    </location>
</feature>
<evidence type="ECO:0000256" key="13">
    <source>
        <dbReference type="ARBA" id="ARBA00023125"/>
    </source>
</evidence>
<dbReference type="Gene3D" id="1.10.132.60">
    <property type="entry name" value="DNA polymerase family B, C-terminal domain"/>
    <property type="match status" value="1"/>
</dbReference>
<dbReference type="Pfam" id="PF03104">
    <property type="entry name" value="DNA_pol_B_exo1"/>
    <property type="match status" value="1"/>
</dbReference>
<evidence type="ECO:0000256" key="9">
    <source>
        <dbReference type="ARBA" id="ARBA00022833"/>
    </source>
</evidence>
<comment type="subcellular location">
    <subcellularLocation>
        <location evidence="1 15">Nucleus</location>
    </subcellularLocation>
</comment>
<dbReference type="SUPFAM" id="SSF56672">
    <property type="entry name" value="DNA/RNA polymerases"/>
    <property type="match status" value="1"/>
</dbReference>
<dbReference type="PANTHER" id="PTHR10670:SF0">
    <property type="entry name" value="DNA POLYMERASE EPSILON CATALYTIC SUBUNIT A"/>
    <property type="match status" value="1"/>
</dbReference>
<dbReference type="InterPro" id="IPR012337">
    <property type="entry name" value="RNaseH-like_sf"/>
</dbReference>
<dbReference type="Pfam" id="PF22912">
    <property type="entry name" value="zf-DPOE"/>
    <property type="match status" value="1"/>
</dbReference>
<organism evidence="17 18">
    <name type="scientific">Hydra vulgaris</name>
    <name type="common">Hydra</name>
    <name type="synonym">Hydra attenuata</name>
    <dbReference type="NCBI Taxonomy" id="6087"/>
    <lineage>
        <taxon>Eukaryota</taxon>
        <taxon>Metazoa</taxon>
        <taxon>Cnidaria</taxon>
        <taxon>Hydrozoa</taxon>
        <taxon>Hydroidolina</taxon>
        <taxon>Anthoathecata</taxon>
        <taxon>Aplanulata</taxon>
        <taxon>Hydridae</taxon>
        <taxon>Hydra</taxon>
    </lineage>
</organism>
<dbReference type="InterPro" id="IPR042087">
    <property type="entry name" value="DNA_pol_B_thumb"/>
</dbReference>
<keyword evidence="10 15" id="KW-0239">DNA-directed DNA polymerase</keyword>
<evidence type="ECO:0000256" key="10">
    <source>
        <dbReference type="ARBA" id="ARBA00022932"/>
    </source>
</evidence>
<keyword evidence="7 15" id="KW-0479">Metal-binding</keyword>
<dbReference type="Pfam" id="PF23250">
    <property type="entry name" value="zf_DPOE_2"/>
    <property type="match status" value="1"/>
</dbReference>
<evidence type="ECO:0000256" key="12">
    <source>
        <dbReference type="ARBA" id="ARBA00023014"/>
    </source>
</evidence>
<sequence>MVLFNSGKWKKKEEEISDDGSGIEARLLSTIKKDSVDAKYGFTKHKDPVERCGWLINMHPTEIQDEDKKLLSAVDYYFIQDDGNRFKVSLPFNPYFYIAAKEGTERELATYLNKKYAGLIASIETVEKEDLDLLNHLTGLKKSYIKLSFYNEKEQMKLRKEIQPLIKKNKEREKAYSTYTMVTGNTDSNNDGTSSKTNLMDNILDIREFDVPYHVRVSIDLKIFVGHWYKVKVHGGLNVSIKICPELLHRPDPVVMAFDIETTKLPLKFPDSAIDSIMMISYMVDGQGYLITNREIVSEDIEDFEYTPRPEYEGPFIIFNEPDEASLLRRWFDHILEIKPNIFVTYNGDFFDWPFIDARAKVYEISMIEEIGFSPDAQKEYKSTYGIHMDAFRWVQRDSYLPVGSQNLKAVTKAKLRYNPVEVDPEDMVRMTSEQPKEMASYSVSDAVATYYLYMQYVHPFIFALCTIIPMEPDEILRKGSGTLCEALLMVEAFHANIIFPNKQEQVHTKFYEGHLLETETYVGGHVEALESGVFRSDIPCKFRMVPEAFQGLIDNCYETLKTTIENEHGVPIDYVTNIDELCKELCDQLATLRDTPNRLEKPLIYHLDVAAMYPNIILTNRLQPSALVDEVICASCDFNRPGARCQRKMTWMWRGDFSPANYGEYQNIKQQLEVEKHPGRFPNEPTRSFHKLSPFEQAVLEKKRLSAYSHKAYKKVKITKSEVRESTICQRENAFYIDTVRAFRDRRYEFKDLLKVWKNKVSTAKDKGDPAEIKYASGMEVLYDSLQLAHKCILNSFYGYVMRKGSRWFSMEMAGIVCYTGAHIITAARELVEQIGRPLELDTDGIWCILPASFPENFQVKTTHPKKPKITISYPGAMLNYIVQSGFTNDQYHDLINPEHLEYKVRSENSIFFEVDGPYKAMILPASKEEGKKLKKRYAVFNEDGTLAELKGFEVKRRGELQLIKIFQSSVFESFLEGKSLESVYSCVAKCADYWLDVLYSKGETLPDNELFELISENRSMSRSLDDYGSQKSTSISTAKRLAEFLGDQMVKDKGLSCRFIISCKPEGSPVTERAIPLAIFQTEDSIKKHYLKRWLKVQDNFDFDIRNILDWNYYIDRLNSCIQKIITIPAAMQGIANPVPRCRHPDWLHKRLLEKNDVFQQKRITDMFSKVPELVEKENSVTDLEDIVGKRSLTSPSMPVVHKRRKVDKKVENSEFLESDLLKSWREVLGSPPSMGATKEDQHAWILFHKRKWLFQKLQRNAARKSREKLKNTNMADNFGDIRRVNPQAGLSNFFKKQTRSILECHWEIIQIAETDTPGIFNLFVMVNNDLHSINVTVPRVFYVNSRKLKSGDGATWRKVNKILPRSQPSFFLYEYSIPEVIYKDYSSELVADLSSPDFEGIYETHVPLDIRAVTKLGCLCKVHRNVARALNGRDVDSFDISQLDYKTLAEHSYLESQSLKHLFFYHAQLESRAVFVIFLSPLQKVYVFILNTVRSNQMPNLSNMYTTERTNRILERKEQDEVYNPPETVSFTFDVQVETDSKILFRNINRVLTQYQDEKKGPTMILMQAQTDQRHLKSQINALKGYPIVEMPKIEIDISQFTALDWQRQLAKRFIHSYLDTNDWLEAQLLNARYFHIPIGNIPSGDAALYAADIFYARHLQKHNHLLWMSSTDRPDLGGKEEDDNRIVTEIDEGGSPEINQPGCYSTVCVELSLDAIAVNTVLQSQHIHDAEGVDQSFDIVQQASLEEMLNSGPGAVSNLTTYDEGAACSASFRILKSLVFNWFSEVVTYKNPFADNQLIHFYRYIRSPEAMLYDPALCRFIHGLMKKYFMQLISEFKKLGSTIVYASFNKIILNTKKRKLKDGLAYVQYIMNSILSKMLFKSIRLEPKACWEYLLWMDKSNQGGIYLSEIPNNFYKNGELCISTVDDEEDTDHVSLAKQKKVEMNWNICKFLPTAGSCQNFFQIAIAGHIHAVYVHIIEEAARLPSGVDTPVKKRGISTQLERMAETVCTPGMVQFSQERIQNVLTEQLFGITQKIHRSVSTSVNKDGDPVFPLLAGSYLPLKSPALEFVKAVCQVLRLDVNIQSQVDKLKRDLLKLIGVGSFADEANFQDPCMSLVVPEVICEYCNSCRDLDLCRDACITPARGNQPASIRCSNPECGVNYSLEVIEQHLISMLMRRSMTYTLQDLKCTKCKMIKDKNMSKYCDCAGTYSNNIPRDQFMQKLKIYENISKHYHLENLSEMIEFINKYN</sequence>
<keyword evidence="17" id="KW-1185">Reference proteome</keyword>
<reference evidence="18" key="2">
    <citation type="submission" date="2025-08" db="UniProtKB">
        <authorList>
            <consortium name="RefSeq"/>
        </authorList>
    </citation>
    <scope>IDENTIFICATION</scope>
</reference>
<dbReference type="Gene3D" id="3.30.342.10">
    <property type="entry name" value="DNA Polymerase, chain B, domain 1"/>
    <property type="match status" value="1"/>
</dbReference>
<evidence type="ECO:0000256" key="14">
    <source>
        <dbReference type="ARBA" id="ARBA00023242"/>
    </source>
</evidence>
<dbReference type="GeneID" id="100207477"/>
<evidence type="ECO:0000256" key="6">
    <source>
        <dbReference type="ARBA" id="ARBA00022705"/>
    </source>
</evidence>
<dbReference type="CDD" id="cd05779">
    <property type="entry name" value="DNA_polB_epsilon_exo"/>
    <property type="match status" value="1"/>
</dbReference>
<keyword evidence="8 15" id="KW-0863">Zinc-finger</keyword>
<keyword evidence="3 15" id="KW-0004">4Fe-4S</keyword>
<comment type="catalytic activity">
    <reaction evidence="15">
        <text>DNA(n) + a 2'-deoxyribonucleoside 5'-triphosphate = DNA(n+1) + diphosphate</text>
        <dbReference type="Rhea" id="RHEA:22508"/>
        <dbReference type="Rhea" id="RHEA-COMP:17339"/>
        <dbReference type="Rhea" id="RHEA-COMP:17340"/>
        <dbReference type="ChEBI" id="CHEBI:33019"/>
        <dbReference type="ChEBI" id="CHEBI:61560"/>
        <dbReference type="ChEBI" id="CHEBI:173112"/>
        <dbReference type="EC" id="2.7.7.7"/>
    </reaction>
</comment>
<keyword evidence="12 15" id="KW-0411">Iron-sulfur</keyword>
<dbReference type="InterPro" id="IPR055191">
    <property type="entry name" value="POL2_thumb"/>
</dbReference>
<dbReference type="InterPro" id="IPR036397">
    <property type="entry name" value="RNaseH_sf"/>
</dbReference>
<gene>
    <name evidence="18" type="primary">LOC100207477</name>
</gene>
<dbReference type="Proteomes" id="UP001652625">
    <property type="component" value="Chromosome 01"/>
</dbReference>
<evidence type="ECO:0000256" key="7">
    <source>
        <dbReference type="ARBA" id="ARBA00022723"/>
    </source>
</evidence>
<dbReference type="InterPro" id="IPR043502">
    <property type="entry name" value="DNA/RNA_pol_sf"/>
</dbReference>
<keyword evidence="14 15" id="KW-0539">Nucleus</keyword>
<evidence type="ECO:0000256" key="15">
    <source>
        <dbReference type="RuleBase" id="RU365029"/>
    </source>
</evidence>
<dbReference type="Gene3D" id="3.90.1600.10">
    <property type="entry name" value="Palm domain of DNA polymerase"/>
    <property type="match status" value="1"/>
</dbReference>
<dbReference type="Pfam" id="PF22634">
    <property type="entry name" value="POL2_thumb"/>
    <property type="match status" value="1"/>
</dbReference>
<evidence type="ECO:0000256" key="8">
    <source>
        <dbReference type="ARBA" id="ARBA00022771"/>
    </source>
</evidence>
<dbReference type="InterPro" id="IPR029703">
    <property type="entry name" value="POL2"/>
</dbReference>
<evidence type="ECO:0000256" key="11">
    <source>
        <dbReference type="ARBA" id="ARBA00023004"/>
    </source>
</evidence>
<dbReference type="InterPro" id="IPR006172">
    <property type="entry name" value="DNA-dir_DNA_pol_B"/>
</dbReference>
<dbReference type="SMART" id="SM01159">
    <property type="entry name" value="DUF1744"/>
    <property type="match status" value="1"/>
</dbReference>
<evidence type="ECO:0000256" key="3">
    <source>
        <dbReference type="ARBA" id="ARBA00022485"/>
    </source>
</evidence>
<dbReference type="InterPro" id="IPR013697">
    <property type="entry name" value="DNA_pol_e_suA_C"/>
</dbReference>
<dbReference type="SUPFAM" id="SSF53098">
    <property type="entry name" value="Ribonuclease H-like"/>
    <property type="match status" value="1"/>
</dbReference>
<dbReference type="Gene3D" id="3.30.420.10">
    <property type="entry name" value="Ribonuclease H-like superfamily/Ribonuclease H"/>
    <property type="match status" value="1"/>
</dbReference>
<dbReference type="InterPro" id="IPR054475">
    <property type="entry name" value="Znf-DPOE"/>
</dbReference>
<evidence type="ECO:0000256" key="1">
    <source>
        <dbReference type="ARBA" id="ARBA00004123"/>
    </source>
</evidence>
<evidence type="ECO:0000313" key="17">
    <source>
        <dbReference type="Proteomes" id="UP001652625"/>
    </source>
</evidence>
<accession>A0ABM4B3S5</accession>